<name>A0A8H3YJW2_9TREE</name>
<feature type="domain" description="Importin N-terminal" evidence="1">
    <location>
        <begin position="35"/>
        <end position="102"/>
    </location>
</feature>
<dbReference type="Pfam" id="PF24140">
    <property type="entry name" value="TPR_TNPO3_IPO13_3rd"/>
    <property type="match status" value="1"/>
</dbReference>
<dbReference type="InterPro" id="IPR057942">
    <property type="entry name" value="TPR_TNPO3_IPO13_3rd"/>
</dbReference>
<dbReference type="GO" id="GO:0006606">
    <property type="term" value="P:protein import into nucleus"/>
    <property type="evidence" value="ECO:0007669"/>
    <property type="project" value="TreeGrafter"/>
</dbReference>
<dbReference type="Proteomes" id="UP000620104">
    <property type="component" value="Unassembled WGS sequence"/>
</dbReference>
<dbReference type="InterPro" id="IPR011989">
    <property type="entry name" value="ARM-like"/>
</dbReference>
<dbReference type="Pfam" id="PF03810">
    <property type="entry name" value="IBN_N"/>
    <property type="match status" value="1"/>
</dbReference>
<dbReference type="InterPro" id="IPR001494">
    <property type="entry name" value="Importin-beta_N"/>
</dbReference>
<dbReference type="GO" id="GO:0005737">
    <property type="term" value="C:cytoplasm"/>
    <property type="evidence" value="ECO:0007669"/>
    <property type="project" value="TreeGrafter"/>
</dbReference>
<dbReference type="OrthoDB" id="435593at2759"/>
<dbReference type="PROSITE" id="PS50166">
    <property type="entry name" value="IMPORTIN_B_NT"/>
    <property type="match status" value="1"/>
</dbReference>
<gene>
    <name evidence="2" type="ORF">NliqN6_6338</name>
</gene>
<dbReference type="InterPro" id="IPR013598">
    <property type="entry name" value="Exportin-1/Importin-b-like"/>
</dbReference>
<keyword evidence="3" id="KW-1185">Reference proteome</keyword>
<evidence type="ECO:0000313" key="2">
    <source>
        <dbReference type="EMBL" id="GHJ89936.1"/>
    </source>
</evidence>
<dbReference type="Gene3D" id="1.25.10.10">
    <property type="entry name" value="Leucine-rich Repeat Variant"/>
    <property type="match status" value="1"/>
</dbReference>
<dbReference type="PANTHER" id="PTHR12363:SF53">
    <property type="entry name" value="MRNA TRANSPORT REGULATOR MTR10"/>
    <property type="match status" value="1"/>
</dbReference>
<dbReference type="Pfam" id="PF08389">
    <property type="entry name" value="Xpo1"/>
    <property type="match status" value="1"/>
</dbReference>
<dbReference type="SUPFAM" id="SSF48371">
    <property type="entry name" value="ARM repeat"/>
    <property type="match status" value="1"/>
</dbReference>
<dbReference type="PANTHER" id="PTHR12363">
    <property type="entry name" value="TRANSPORTIN 3 AND IMPORTIN 13"/>
    <property type="match status" value="1"/>
</dbReference>
<dbReference type="SMART" id="SM00913">
    <property type="entry name" value="IBN_N"/>
    <property type="match status" value="1"/>
</dbReference>
<reference evidence="2" key="1">
    <citation type="submission" date="2020-07" db="EMBL/GenBank/DDBJ databases">
        <title>Draft Genome Sequence of a Deep-Sea Yeast, Naganishia (Cryptococcus) liquefaciens strain N6.</title>
        <authorList>
            <person name="Han Y.W."/>
            <person name="Kajitani R."/>
            <person name="Morimoto H."/>
            <person name="Parhat M."/>
            <person name="Tsubouchi H."/>
            <person name="Bakenova O."/>
            <person name="Ogata M."/>
            <person name="Argunhan B."/>
            <person name="Aoki R."/>
            <person name="Kajiwara S."/>
            <person name="Itoh T."/>
            <person name="Iwasaki H."/>
        </authorList>
    </citation>
    <scope>NUCLEOTIDE SEQUENCE</scope>
    <source>
        <strain evidence="2">N6</strain>
    </source>
</reference>
<dbReference type="InterPro" id="IPR057941">
    <property type="entry name" value="TPR_TNPO3_IPO13_2nd"/>
</dbReference>
<dbReference type="InterPro" id="IPR016024">
    <property type="entry name" value="ARM-type_fold"/>
</dbReference>
<evidence type="ECO:0000313" key="3">
    <source>
        <dbReference type="Proteomes" id="UP000620104"/>
    </source>
</evidence>
<accession>A0A8H3YJW2</accession>
<proteinExistence type="predicted"/>
<protein>
    <recommendedName>
        <fullName evidence="1">Importin N-terminal domain-containing protein</fullName>
    </recommendedName>
</protein>
<dbReference type="Pfam" id="PF24138">
    <property type="entry name" value="TPR_TNPO3_IPO13_2nd"/>
    <property type="match status" value="1"/>
</dbReference>
<evidence type="ECO:0000259" key="1">
    <source>
        <dbReference type="PROSITE" id="PS50166"/>
    </source>
</evidence>
<dbReference type="EMBL" id="BLZA01000053">
    <property type="protein sequence ID" value="GHJ89936.1"/>
    <property type="molecule type" value="Genomic_DNA"/>
</dbReference>
<comment type="caution">
    <text evidence="2">The sequence shown here is derived from an EMBL/GenBank/DDBJ whole genome shotgun (WGS) entry which is preliminary data.</text>
</comment>
<sequence>MTSTPIASVDQATQTTLLAIQALFHDPDAQAKKRANEWLSEFQHTSEAWQTCHTLLTAPEAPQEARMVAAQTLRSKVVYDLAQLPRESVLPLRDSLLQSLSHFTNTAAPAGSRAITTQLCLALADLAYQLPEWKDVIAGMVDSFGSRVESVEMLLEFLKVLVEEAGNSRIPLSSAEAAERSSELLSDQRDKVLGLLEMYLSAQGVTPRVQTAVFDTLRAWLQAGEIDAGMIAQTRLFQFSFDALANIELFDAAVDVICDMIHETQEVEDNQQVVEMIVPKVIALRPVFDQAVKDEDDDAVRGYCRIFTEAGETYRQLVLAHPETFLPLVEAIGQCAAYHDLDIVPITFAFWWKFGQALSKLIRRDDEPAATPAIYAPFLQIYANLQDSMIRHLQFPQDGGFTNAAARDEFRAFRHDMGDTLKDCCAVLGANVCMKRSYELVMAALAKGDGMTWQEVEAPLFSMRSMGAEVDPSDDEVLPHIMDMLPTLPRHPKIQYAAILVISRYTQWINQHPTYLSFQLNYISSGFEIQTDDVAAAAAQAMKWMCKDCKEHLVPYLGQLYTFITTAGAALEIDDRIEVTEAIGYVISIMPPNDAAEALQRFTQPILQQIQTLAAGPVLQGREELTPLTEALEQLEAYLATVSSIKPLPPSCQNTAGAVYQVLDALIDKYFASYSVADRVCNVIRRGLSFFPFENIRPIMSTLLDRLNVSFERSGHPQYIWIIGKCVGLFGNAVEELGPAAADIQHSFATSLERVTVQVRQMEVSQGARAIPDVMEDFCQLVLAYVMRAPSTVRATPQLPNIFELALASTLLPAGQTVMTALELIEDLLRSVLATNGPTDQPVLQAVVQQYGQKILVTVLQGIAQEYPEDSQDPVTGIVKALCGLAPPETVRQWISVALEGLPGHVIPASSKQETLQMFDRVFAEGNPELVKSALRVYVRTARRARDRRDRMSNTLSEGR</sequence>
<dbReference type="GO" id="GO:0031267">
    <property type="term" value="F:small GTPase binding"/>
    <property type="evidence" value="ECO:0007669"/>
    <property type="project" value="InterPro"/>
</dbReference>
<dbReference type="AlphaFoldDB" id="A0A8H3YJW2"/>
<dbReference type="InterPro" id="IPR051345">
    <property type="entry name" value="Importin_beta-like_NTR"/>
</dbReference>
<organism evidence="2 3">
    <name type="scientific">Naganishia liquefaciens</name>
    <dbReference type="NCBI Taxonomy" id="104408"/>
    <lineage>
        <taxon>Eukaryota</taxon>
        <taxon>Fungi</taxon>
        <taxon>Dikarya</taxon>
        <taxon>Basidiomycota</taxon>
        <taxon>Agaricomycotina</taxon>
        <taxon>Tremellomycetes</taxon>
        <taxon>Filobasidiales</taxon>
        <taxon>Filobasidiaceae</taxon>
        <taxon>Naganishia</taxon>
    </lineage>
</organism>